<dbReference type="InterPro" id="IPR008201">
    <property type="entry name" value="HepT-like"/>
</dbReference>
<evidence type="ECO:0000256" key="5">
    <source>
        <dbReference type="ARBA" id="ARBA00022801"/>
    </source>
</evidence>
<proteinExistence type="inferred from homology"/>
<evidence type="ECO:0000256" key="3">
    <source>
        <dbReference type="ARBA" id="ARBA00022722"/>
    </source>
</evidence>
<organism evidence="7 8">
    <name type="scientific">Candidatus Yanofskybacteria bacterium RIFCSPLOWO2_01_FULL_49_17</name>
    <dbReference type="NCBI Taxonomy" id="1802700"/>
    <lineage>
        <taxon>Bacteria</taxon>
        <taxon>Candidatus Yanofskyibacteriota</taxon>
    </lineage>
</organism>
<dbReference type="InterPro" id="IPR037038">
    <property type="entry name" value="HepT-like_sf"/>
</dbReference>
<evidence type="ECO:0000256" key="4">
    <source>
        <dbReference type="ARBA" id="ARBA00022741"/>
    </source>
</evidence>
<keyword evidence="5" id="KW-0378">Hydrolase</keyword>
<accession>A0A1F8GS78</accession>
<comment type="caution">
    <text evidence="7">The sequence shown here is derived from an EMBL/GenBank/DDBJ whole genome shotgun (WGS) entry which is preliminary data.</text>
</comment>
<dbReference type="AlphaFoldDB" id="A0A1F8GS78"/>
<dbReference type="GO" id="GO:0000166">
    <property type="term" value="F:nucleotide binding"/>
    <property type="evidence" value="ECO:0007669"/>
    <property type="project" value="UniProtKB-KW"/>
</dbReference>
<keyword evidence="3" id="KW-0540">Nuclease</keyword>
<evidence type="ECO:0000256" key="2">
    <source>
        <dbReference type="ARBA" id="ARBA00022649"/>
    </source>
</evidence>
<dbReference type="Gene3D" id="1.20.120.580">
    <property type="entry name" value="bsu32300-like"/>
    <property type="match status" value="1"/>
</dbReference>
<evidence type="ECO:0000313" key="7">
    <source>
        <dbReference type="EMBL" id="OGN28284.1"/>
    </source>
</evidence>
<reference evidence="7 8" key="1">
    <citation type="journal article" date="2016" name="Nat. Commun.">
        <title>Thousands of microbial genomes shed light on interconnected biogeochemical processes in an aquifer system.</title>
        <authorList>
            <person name="Anantharaman K."/>
            <person name="Brown C.T."/>
            <person name="Hug L.A."/>
            <person name="Sharon I."/>
            <person name="Castelle C.J."/>
            <person name="Probst A.J."/>
            <person name="Thomas B.C."/>
            <person name="Singh A."/>
            <person name="Wilkins M.J."/>
            <person name="Karaoz U."/>
            <person name="Brodie E.L."/>
            <person name="Williams K.H."/>
            <person name="Hubbard S.S."/>
            <person name="Banfield J.F."/>
        </authorList>
    </citation>
    <scope>NUCLEOTIDE SEQUENCE [LARGE SCALE GENOMIC DNA]</scope>
</reference>
<dbReference type="PANTHER" id="PTHR34139:SF1">
    <property type="entry name" value="RNASE MJ1380-RELATED"/>
    <property type="match status" value="1"/>
</dbReference>
<dbReference type="Pfam" id="PF01934">
    <property type="entry name" value="HepT-like"/>
    <property type="match status" value="1"/>
</dbReference>
<sequence length="111" mass="13029">MDKDSIYIEEIKDFCHKVIDFTKDISFQKFAGDEKLQLAVLKLLENIGEASKRISEETRDKYPNTSWRKAAAMRDRLVHDYMDIDLEIVFDVAVHEIPLLLHSLKITNLYQ</sequence>
<evidence type="ECO:0000256" key="1">
    <source>
        <dbReference type="ARBA" id="ARBA00022553"/>
    </source>
</evidence>
<keyword evidence="4" id="KW-0547">Nucleotide-binding</keyword>
<name>A0A1F8GS78_9BACT</name>
<dbReference type="GO" id="GO:0110001">
    <property type="term" value="C:toxin-antitoxin complex"/>
    <property type="evidence" value="ECO:0007669"/>
    <property type="project" value="InterPro"/>
</dbReference>
<protein>
    <recommendedName>
        <fullName evidence="9">DUF86 domain-containing protein</fullName>
    </recommendedName>
</protein>
<evidence type="ECO:0000256" key="6">
    <source>
        <dbReference type="ARBA" id="ARBA00024207"/>
    </source>
</evidence>
<keyword evidence="2" id="KW-1277">Toxin-antitoxin system</keyword>
<dbReference type="GO" id="GO:0016787">
    <property type="term" value="F:hydrolase activity"/>
    <property type="evidence" value="ECO:0007669"/>
    <property type="project" value="UniProtKB-KW"/>
</dbReference>
<evidence type="ECO:0000313" key="8">
    <source>
        <dbReference type="Proteomes" id="UP000178444"/>
    </source>
</evidence>
<evidence type="ECO:0008006" key="9">
    <source>
        <dbReference type="Google" id="ProtNLM"/>
    </source>
</evidence>
<keyword evidence="1" id="KW-0597">Phosphoprotein</keyword>
<dbReference type="PANTHER" id="PTHR34139">
    <property type="entry name" value="UPF0331 PROTEIN MJ0127"/>
    <property type="match status" value="1"/>
</dbReference>
<dbReference type="Proteomes" id="UP000178444">
    <property type="component" value="Unassembled WGS sequence"/>
</dbReference>
<dbReference type="GO" id="GO:0004540">
    <property type="term" value="F:RNA nuclease activity"/>
    <property type="evidence" value="ECO:0007669"/>
    <property type="project" value="InterPro"/>
</dbReference>
<dbReference type="InterPro" id="IPR051813">
    <property type="entry name" value="HepT_RNase_toxin"/>
</dbReference>
<gene>
    <name evidence="7" type="ORF">A2941_01925</name>
</gene>
<dbReference type="EMBL" id="MGKO01000001">
    <property type="protein sequence ID" value="OGN28284.1"/>
    <property type="molecule type" value="Genomic_DNA"/>
</dbReference>
<comment type="similarity">
    <text evidence="6">Belongs to the HepT RNase toxin family.</text>
</comment>